<evidence type="ECO:0000256" key="1">
    <source>
        <dbReference type="SAM" id="MobiDB-lite"/>
    </source>
</evidence>
<dbReference type="EMBL" id="FOOX01000015">
    <property type="protein sequence ID" value="SFH06440.1"/>
    <property type="molecule type" value="Genomic_DNA"/>
</dbReference>
<dbReference type="InterPro" id="IPR003033">
    <property type="entry name" value="SCP2_sterol-bd_dom"/>
</dbReference>
<dbReference type="InterPro" id="IPR036527">
    <property type="entry name" value="SCP2_sterol-bd_dom_sf"/>
</dbReference>
<evidence type="ECO:0000313" key="4">
    <source>
        <dbReference type="Proteomes" id="UP000199337"/>
    </source>
</evidence>
<feature type="compositionally biased region" description="Polar residues" evidence="1">
    <location>
        <begin position="119"/>
        <end position="141"/>
    </location>
</feature>
<proteinExistence type="predicted"/>
<evidence type="ECO:0000259" key="2">
    <source>
        <dbReference type="Pfam" id="PF02036"/>
    </source>
</evidence>
<dbReference type="SUPFAM" id="SSF55718">
    <property type="entry name" value="SCP-like"/>
    <property type="match status" value="1"/>
</dbReference>
<feature type="compositionally biased region" description="Low complexity" evidence="1">
    <location>
        <begin position="106"/>
        <end position="118"/>
    </location>
</feature>
<dbReference type="Pfam" id="PF02036">
    <property type="entry name" value="SCP2"/>
    <property type="match status" value="1"/>
</dbReference>
<dbReference type="OrthoDB" id="9804656at2"/>
<sequence length="255" mass="27598">MLLLSLMLLMFGCGKKETQENASSNVPDQTKQQQVKDNTTQAGQQDNQQVTDDTTEAEQQDNQQVTGDEVKAENGEIKHSVQQSTDNPSAPSSKPVPDDTKQASNQQPAQQGATQQSAKPGNSPTNQPAQPQPEDQATSQPADKPAVSEKTPFESYLEGLPARLNPANAEGVTCTYQFNITDGHPGLYWVSIKDGKCTTGKGAVDSPSIKINVGEQLWLDIAADKVNGTMAYLSKKFTAEGNTDYLSNMKKYFTK</sequence>
<feature type="compositionally biased region" description="Basic and acidic residues" evidence="1">
    <location>
        <begin position="68"/>
        <end position="79"/>
    </location>
</feature>
<name>A0A1I2WYR7_9FIRM</name>
<dbReference type="RefSeq" id="WP_092473085.1">
    <property type="nucleotide sequence ID" value="NZ_FOOX01000015.1"/>
</dbReference>
<accession>A0A1I2WYR7</accession>
<reference evidence="4" key="1">
    <citation type="submission" date="2016-10" db="EMBL/GenBank/DDBJ databases">
        <authorList>
            <person name="Varghese N."/>
            <person name="Submissions S."/>
        </authorList>
    </citation>
    <scope>NUCLEOTIDE SEQUENCE [LARGE SCALE GENOMIC DNA]</scope>
    <source>
        <strain evidence="4">DSM 17038</strain>
    </source>
</reference>
<feature type="compositionally biased region" description="Polar residues" evidence="1">
    <location>
        <begin position="80"/>
        <end position="92"/>
    </location>
</feature>
<organism evidence="3 4">
    <name type="scientific">Desulfotruncus arcticus DSM 17038</name>
    <dbReference type="NCBI Taxonomy" id="1121424"/>
    <lineage>
        <taxon>Bacteria</taxon>
        <taxon>Bacillati</taxon>
        <taxon>Bacillota</taxon>
        <taxon>Clostridia</taxon>
        <taxon>Eubacteriales</taxon>
        <taxon>Desulfallaceae</taxon>
        <taxon>Desulfotruncus</taxon>
    </lineage>
</organism>
<keyword evidence="4" id="KW-1185">Reference proteome</keyword>
<dbReference type="Gene3D" id="3.30.1050.10">
    <property type="entry name" value="SCP2 sterol-binding domain"/>
    <property type="match status" value="1"/>
</dbReference>
<dbReference type="Proteomes" id="UP000199337">
    <property type="component" value="Unassembled WGS sequence"/>
</dbReference>
<protein>
    <submittedName>
        <fullName evidence="3">SCP-2 sterol transfer family protein</fullName>
    </submittedName>
</protein>
<dbReference type="STRING" id="341036.SAMN05660649_03697"/>
<gene>
    <name evidence="3" type="ORF">SAMN05660649_03697</name>
</gene>
<feature type="region of interest" description="Disordered" evidence="1">
    <location>
        <begin position="18"/>
        <end position="153"/>
    </location>
</feature>
<feature type="compositionally biased region" description="Polar residues" evidence="1">
    <location>
        <begin position="20"/>
        <end position="43"/>
    </location>
</feature>
<dbReference type="AlphaFoldDB" id="A0A1I2WYR7"/>
<feature type="domain" description="SCP2" evidence="2">
    <location>
        <begin position="165"/>
        <end position="253"/>
    </location>
</feature>
<evidence type="ECO:0000313" key="3">
    <source>
        <dbReference type="EMBL" id="SFH06440.1"/>
    </source>
</evidence>